<evidence type="ECO:0000259" key="4">
    <source>
        <dbReference type="Pfam" id="PF00588"/>
    </source>
</evidence>
<dbReference type="PANTHER" id="PTHR43191:SF7">
    <property type="entry name" value="OBP33PEP LIKE PROTEIN"/>
    <property type="match status" value="1"/>
</dbReference>
<reference evidence="5 6" key="1">
    <citation type="journal article" date="2024" name="Science">
        <title>Giant polyketide synthase enzymes in the biosynthesis of giant marine polyether toxins.</title>
        <authorList>
            <person name="Fallon T.R."/>
            <person name="Shende V.V."/>
            <person name="Wierzbicki I.H."/>
            <person name="Pendleton A.L."/>
            <person name="Watervoot N.F."/>
            <person name="Auber R.P."/>
            <person name="Gonzalez D.J."/>
            <person name="Wisecaver J.H."/>
            <person name="Moore B.S."/>
        </authorList>
    </citation>
    <scope>NUCLEOTIDE SEQUENCE [LARGE SCALE GENOMIC DNA]</scope>
    <source>
        <strain evidence="5 6">12B1</strain>
    </source>
</reference>
<keyword evidence="1" id="KW-0489">Methyltransferase</keyword>
<evidence type="ECO:0000256" key="3">
    <source>
        <dbReference type="SAM" id="MobiDB-lite"/>
    </source>
</evidence>
<proteinExistence type="predicted"/>
<evidence type="ECO:0000313" key="6">
    <source>
        <dbReference type="Proteomes" id="UP001515480"/>
    </source>
</evidence>
<dbReference type="InterPro" id="IPR001537">
    <property type="entry name" value="SpoU_MeTrfase"/>
</dbReference>
<evidence type="ECO:0000313" key="5">
    <source>
        <dbReference type="EMBL" id="KAL1523650.1"/>
    </source>
</evidence>
<dbReference type="SUPFAM" id="SSF75217">
    <property type="entry name" value="alpha/beta knot"/>
    <property type="match status" value="1"/>
</dbReference>
<name>A0AB34JP51_PRYPA</name>
<dbReference type="Gene3D" id="3.40.1280.10">
    <property type="match status" value="1"/>
</dbReference>
<dbReference type="GO" id="GO:0032259">
    <property type="term" value="P:methylation"/>
    <property type="evidence" value="ECO:0007669"/>
    <property type="project" value="UniProtKB-KW"/>
</dbReference>
<dbReference type="GO" id="GO:0008173">
    <property type="term" value="F:RNA methyltransferase activity"/>
    <property type="evidence" value="ECO:0007669"/>
    <property type="project" value="InterPro"/>
</dbReference>
<gene>
    <name evidence="5" type="ORF">AB1Y20_018585</name>
</gene>
<dbReference type="InterPro" id="IPR051259">
    <property type="entry name" value="rRNA_Methyltransferase"/>
</dbReference>
<feature type="region of interest" description="Disordered" evidence="3">
    <location>
        <begin position="1"/>
        <end position="30"/>
    </location>
</feature>
<keyword evidence="6" id="KW-1185">Reference proteome</keyword>
<evidence type="ECO:0000256" key="2">
    <source>
        <dbReference type="ARBA" id="ARBA00022679"/>
    </source>
</evidence>
<dbReference type="Proteomes" id="UP001515480">
    <property type="component" value="Unassembled WGS sequence"/>
</dbReference>
<feature type="compositionally biased region" description="Pro residues" evidence="3">
    <location>
        <begin position="14"/>
        <end position="23"/>
    </location>
</feature>
<dbReference type="AlphaFoldDB" id="A0AB34JP51"/>
<dbReference type="InterPro" id="IPR029028">
    <property type="entry name" value="Alpha/beta_knot_MTases"/>
</dbReference>
<organism evidence="5 6">
    <name type="scientific">Prymnesium parvum</name>
    <name type="common">Toxic golden alga</name>
    <dbReference type="NCBI Taxonomy" id="97485"/>
    <lineage>
        <taxon>Eukaryota</taxon>
        <taxon>Haptista</taxon>
        <taxon>Haptophyta</taxon>
        <taxon>Prymnesiophyceae</taxon>
        <taxon>Prymnesiales</taxon>
        <taxon>Prymnesiaceae</taxon>
        <taxon>Prymnesium</taxon>
    </lineage>
</organism>
<comment type="caution">
    <text evidence="5">The sequence shown here is derived from an EMBL/GenBank/DDBJ whole genome shotgun (WGS) entry which is preliminary data.</text>
</comment>
<dbReference type="PANTHER" id="PTHR43191">
    <property type="entry name" value="RRNA METHYLTRANSFERASE 3"/>
    <property type="match status" value="1"/>
</dbReference>
<dbReference type="InterPro" id="IPR029026">
    <property type="entry name" value="tRNA_m1G_MTases_N"/>
</dbReference>
<dbReference type="EMBL" id="JBGBPQ010000005">
    <property type="protein sequence ID" value="KAL1523650.1"/>
    <property type="molecule type" value="Genomic_DNA"/>
</dbReference>
<feature type="domain" description="tRNA/rRNA methyltransferase SpoU type" evidence="4">
    <location>
        <begin position="148"/>
        <end position="288"/>
    </location>
</feature>
<keyword evidence="2" id="KW-0808">Transferase</keyword>
<accession>A0AB34JP51</accession>
<evidence type="ECO:0000256" key="1">
    <source>
        <dbReference type="ARBA" id="ARBA00022603"/>
    </source>
</evidence>
<protein>
    <recommendedName>
        <fullName evidence="4">tRNA/rRNA methyltransferase SpoU type domain-containing protein</fullName>
    </recommendedName>
</protein>
<dbReference type="GO" id="GO:0003723">
    <property type="term" value="F:RNA binding"/>
    <property type="evidence" value="ECO:0007669"/>
    <property type="project" value="InterPro"/>
</dbReference>
<sequence>MLLPDTPRRNSTLPSPPPSPPPRYAASSSFASRSTARVGEAAAFAEDAAVRRARLHAELDALGFTELEPLLRDPAFRGSAALRMYTSFLFPKSAGALAMAEKPHRAATVAASICFMVREQRAAAHEWLRNHDRALSDGARQGLPRHPLYIVLDNLRSAANVGNIFRAAEAARVSEVLTCGITPTPPDPKLLKTAVGAAKYVKHSHFSSTAQAVAQLQARGIAVWAVETTENAKLYCTTDMPQPVALVFGNEVIGVDTDVLHACDAVVEIPMHGVKNSLNVATAASILIWEALRQWSPTLESSSSETS</sequence>
<dbReference type="Pfam" id="PF00588">
    <property type="entry name" value="SpoU_methylase"/>
    <property type="match status" value="1"/>
</dbReference>
<dbReference type="GO" id="GO:0006396">
    <property type="term" value="P:RNA processing"/>
    <property type="evidence" value="ECO:0007669"/>
    <property type="project" value="InterPro"/>
</dbReference>
<dbReference type="CDD" id="cd18097">
    <property type="entry name" value="SpoU-like"/>
    <property type="match status" value="1"/>
</dbReference>